<accession>A0A6L6J7D9</accession>
<evidence type="ECO:0000256" key="1">
    <source>
        <dbReference type="ARBA" id="ARBA00004613"/>
    </source>
</evidence>
<dbReference type="InterPro" id="IPR050557">
    <property type="entry name" value="RTX_toxin/Mannuronan_C5-epim"/>
</dbReference>
<comment type="subcellular location">
    <subcellularLocation>
        <location evidence="1">Secreted</location>
    </subcellularLocation>
</comment>
<evidence type="ECO:0000313" key="3">
    <source>
        <dbReference type="EMBL" id="MTH77105.1"/>
    </source>
</evidence>
<dbReference type="PANTHER" id="PTHR38340">
    <property type="entry name" value="S-LAYER PROTEIN"/>
    <property type="match status" value="1"/>
</dbReference>
<evidence type="ECO:0000313" key="4">
    <source>
        <dbReference type="Proteomes" id="UP000478183"/>
    </source>
</evidence>
<proteinExistence type="predicted"/>
<name>A0A6L6J7D9_9RHOB</name>
<evidence type="ECO:0008006" key="5">
    <source>
        <dbReference type="Google" id="ProtNLM"/>
    </source>
</evidence>
<comment type="caution">
    <text evidence="3">The sequence shown here is derived from an EMBL/GenBank/DDBJ whole genome shotgun (WGS) entry which is preliminary data.</text>
</comment>
<dbReference type="OrthoDB" id="7835834at2"/>
<dbReference type="Pfam" id="PF00353">
    <property type="entry name" value="HemolysinCabind"/>
    <property type="match status" value="4"/>
</dbReference>
<evidence type="ECO:0000256" key="2">
    <source>
        <dbReference type="ARBA" id="ARBA00022525"/>
    </source>
</evidence>
<dbReference type="PRINTS" id="PR00313">
    <property type="entry name" value="CABNDNGRPT"/>
</dbReference>
<sequence length="377" mass="38762">MAVFDSYVSLRMWGVSTVYGTVTWAGSDAIVISVGNQTFEYYGNFSYDYYGNVYGTLTGYAQFSGNTLLGEAYNFSISASTAFDAIDAGNADGLIAYIARGADSVYGSDYADSIAGYAGNDGLIGYGGNDLIYGGTGNDTISGGAGYDRLFGDAGNDQFYILDGSDIVTEYANQGTDMASISVNYTLTANVENLSMNGSGNLTGTGNGLANVMSGNSGHNRLNGAAGNDNLNGANGNDVLNGGAGNDVLSGSNGNDRMIGSAGADRMTGGTGADTFVFSTYADSTVAPAGRDTITDFSRVQHDVIDLRGIDANSARSGDQAFNYIGSAAFTGQAGQLSARTVANGTLISADVNGDRVADFSILLDDRMSLAADSFLL</sequence>
<protein>
    <recommendedName>
        <fullName evidence="5">Peptidase M10 serralysin C-terminal domain-containing protein</fullName>
    </recommendedName>
</protein>
<dbReference type="EMBL" id="WMIE01000001">
    <property type="protein sequence ID" value="MTH77105.1"/>
    <property type="molecule type" value="Genomic_DNA"/>
</dbReference>
<dbReference type="AlphaFoldDB" id="A0A6L6J7D9"/>
<dbReference type="SUPFAM" id="SSF51120">
    <property type="entry name" value="beta-Roll"/>
    <property type="match status" value="2"/>
</dbReference>
<dbReference type="PANTHER" id="PTHR38340:SF1">
    <property type="entry name" value="S-LAYER PROTEIN"/>
    <property type="match status" value="1"/>
</dbReference>
<dbReference type="InterPro" id="IPR011049">
    <property type="entry name" value="Serralysin-like_metalloprot_C"/>
</dbReference>
<organism evidence="3 4">
    <name type="scientific">Paracoccus aestuariivivens</name>
    <dbReference type="NCBI Taxonomy" id="1820333"/>
    <lineage>
        <taxon>Bacteria</taxon>
        <taxon>Pseudomonadati</taxon>
        <taxon>Pseudomonadota</taxon>
        <taxon>Alphaproteobacteria</taxon>
        <taxon>Rhodobacterales</taxon>
        <taxon>Paracoccaceae</taxon>
        <taxon>Paracoccus</taxon>
    </lineage>
</organism>
<dbReference type="InterPro" id="IPR018511">
    <property type="entry name" value="Hemolysin-typ_Ca-bd_CS"/>
</dbReference>
<dbReference type="Gene3D" id="2.150.10.10">
    <property type="entry name" value="Serralysin-like metalloprotease, C-terminal"/>
    <property type="match status" value="2"/>
</dbReference>
<dbReference type="RefSeq" id="WP_155094416.1">
    <property type="nucleotide sequence ID" value="NZ_WMIE01000001.1"/>
</dbReference>
<dbReference type="GO" id="GO:0005576">
    <property type="term" value="C:extracellular region"/>
    <property type="evidence" value="ECO:0007669"/>
    <property type="project" value="UniProtKB-SubCell"/>
</dbReference>
<dbReference type="InterPro" id="IPR001343">
    <property type="entry name" value="Hemolysn_Ca-bd"/>
</dbReference>
<keyword evidence="2" id="KW-0964">Secreted</keyword>
<dbReference type="PROSITE" id="PS00330">
    <property type="entry name" value="HEMOLYSIN_CALCIUM"/>
    <property type="match status" value="2"/>
</dbReference>
<gene>
    <name evidence="3" type="ORF">GL286_05145</name>
</gene>
<reference evidence="3 4" key="1">
    <citation type="submission" date="2019-11" db="EMBL/GenBank/DDBJ databases">
        <authorList>
            <person name="Dong K."/>
        </authorList>
    </citation>
    <scope>NUCLEOTIDE SEQUENCE [LARGE SCALE GENOMIC DNA]</scope>
    <source>
        <strain evidence="3 4">NBRC 111993</strain>
    </source>
</reference>
<dbReference type="GO" id="GO:0005509">
    <property type="term" value="F:calcium ion binding"/>
    <property type="evidence" value="ECO:0007669"/>
    <property type="project" value="InterPro"/>
</dbReference>
<keyword evidence="4" id="KW-1185">Reference proteome</keyword>
<dbReference type="Proteomes" id="UP000478183">
    <property type="component" value="Unassembled WGS sequence"/>
</dbReference>